<dbReference type="PANTHER" id="PTHR11560">
    <property type="entry name" value="39S RIBOSOMAL PROTEIN L10, MITOCHONDRIAL"/>
    <property type="match status" value="1"/>
</dbReference>
<keyword evidence="10" id="KW-1185">Reference proteome</keyword>
<comment type="caution">
    <text evidence="9">The sequence shown here is derived from an EMBL/GenBank/DDBJ whole genome shotgun (WGS) entry which is preliminary data.</text>
</comment>
<dbReference type="PROSITE" id="PS01109">
    <property type="entry name" value="RIBOSOMAL_L10"/>
    <property type="match status" value="1"/>
</dbReference>
<dbReference type="OrthoDB" id="9808307at2"/>
<dbReference type="RefSeq" id="WP_119497320.1">
    <property type="nucleotide sequence ID" value="NZ_NRJH01000049.1"/>
</dbReference>
<dbReference type="Proteomes" id="UP000266258">
    <property type="component" value="Unassembled WGS sequence"/>
</dbReference>
<protein>
    <recommendedName>
        <fullName evidence="7 8">Large ribosomal subunit protein uL10</fullName>
    </recommendedName>
</protein>
<dbReference type="GO" id="GO:0003735">
    <property type="term" value="F:structural constituent of ribosome"/>
    <property type="evidence" value="ECO:0007669"/>
    <property type="project" value="InterPro"/>
</dbReference>
<evidence type="ECO:0000256" key="4">
    <source>
        <dbReference type="ARBA" id="ARBA00022884"/>
    </source>
</evidence>
<dbReference type="SUPFAM" id="SSF160369">
    <property type="entry name" value="Ribosomal protein L10-like"/>
    <property type="match status" value="1"/>
</dbReference>
<dbReference type="HAMAP" id="MF_00362">
    <property type="entry name" value="Ribosomal_uL10"/>
    <property type="match status" value="1"/>
</dbReference>
<evidence type="ECO:0000313" key="10">
    <source>
        <dbReference type="Proteomes" id="UP000266258"/>
    </source>
</evidence>
<evidence type="ECO:0000256" key="2">
    <source>
        <dbReference type="ARBA" id="ARBA00008889"/>
    </source>
</evidence>
<dbReference type="InterPro" id="IPR047865">
    <property type="entry name" value="Ribosomal_uL10_bac_type"/>
</dbReference>
<keyword evidence="3 8" id="KW-0699">rRNA-binding</keyword>
<dbReference type="AlphaFoldDB" id="A0A3A1Y348"/>
<dbReference type="Gene3D" id="3.30.70.1730">
    <property type="match status" value="1"/>
</dbReference>
<dbReference type="InterPro" id="IPR001790">
    <property type="entry name" value="Ribosomal_uL10"/>
</dbReference>
<dbReference type="Pfam" id="PF00466">
    <property type="entry name" value="Ribosomal_L10"/>
    <property type="match status" value="1"/>
</dbReference>
<proteinExistence type="inferred from homology"/>
<comment type="subunit">
    <text evidence="8">Part of the ribosomal stalk of the 50S ribosomal subunit. The N-terminus interacts with L11 and the large rRNA to form the base of the stalk. The C-terminus forms an elongated spine to which L12 dimers bind in a sequential fashion forming a multimeric L10(L12)X complex.</text>
</comment>
<keyword evidence="6 8" id="KW-0687">Ribonucleoprotein</keyword>
<reference evidence="9 10" key="1">
    <citation type="submission" date="2017-08" db="EMBL/GenBank/DDBJ databases">
        <title>Reclassification of Bisgaard taxon 37 and 44.</title>
        <authorList>
            <person name="Christensen H."/>
        </authorList>
    </citation>
    <scope>NUCLEOTIDE SEQUENCE [LARGE SCALE GENOMIC DNA]</scope>
    <source>
        <strain evidence="9 10">B96_4</strain>
    </source>
</reference>
<dbReference type="InterPro" id="IPR022973">
    <property type="entry name" value="Ribosomal_uL10_bac"/>
</dbReference>
<accession>A0A3A1Y348</accession>
<dbReference type="FunFam" id="3.30.70.1730:FF:000001">
    <property type="entry name" value="50S ribosomal protein L10"/>
    <property type="match status" value="1"/>
</dbReference>
<dbReference type="Gene3D" id="6.10.250.2350">
    <property type="match status" value="1"/>
</dbReference>
<name>A0A3A1Y348_9GAMM</name>
<evidence type="ECO:0000256" key="8">
    <source>
        <dbReference type="HAMAP-Rule" id="MF_00362"/>
    </source>
</evidence>
<organism evidence="9 10">
    <name type="scientific">Psittacicella melopsittaci</name>
    <dbReference type="NCBI Taxonomy" id="2028576"/>
    <lineage>
        <taxon>Bacteria</taxon>
        <taxon>Pseudomonadati</taxon>
        <taxon>Pseudomonadota</taxon>
        <taxon>Gammaproteobacteria</taxon>
        <taxon>Pasteurellales</taxon>
        <taxon>Psittacicellaceae</taxon>
        <taxon>Psittacicella</taxon>
    </lineage>
</organism>
<keyword evidence="4 8" id="KW-0694">RNA-binding</keyword>
<dbReference type="NCBIfam" id="NF000955">
    <property type="entry name" value="PRK00099.1-1"/>
    <property type="match status" value="1"/>
</dbReference>
<dbReference type="CDD" id="cd05797">
    <property type="entry name" value="Ribosomal_L10"/>
    <property type="match status" value="1"/>
</dbReference>
<comment type="function">
    <text evidence="1 8">Forms part of the ribosomal stalk, playing a central role in the interaction of the ribosome with GTP-bound translation factors.</text>
</comment>
<comment type="similarity">
    <text evidence="2 8">Belongs to the universal ribosomal protein uL10 family.</text>
</comment>
<keyword evidence="5 8" id="KW-0689">Ribosomal protein</keyword>
<dbReference type="EMBL" id="NRJH01000049">
    <property type="protein sequence ID" value="RIY31995.1"/>
    <property type="molecule type" value="Genomic_DNA"/>
</dbReference>
<dbReference type="GO" id="GO:0070180">
    <property type="term" value="F:large ribosomal subunit rRNA binding"/>
    <property type="evidence" value="ECO:0007669"/>
    <property type="project" value="UniProtKB-UniRule"/>
</dbReference>
<evidence type="ECO:0000256" key="3">
    <source>
        <dbReference type="ARBA" id="ARBA00022730"/>
    </source>
</evidence>
<gene>
    <name evidence="8" type="primary">rplJ</name>
    <name evidence="9" type="ORF">CJP74_05710</name>
</gene>
<evidence type="ECO:0000256" key="6">
    <source>
        <dbReference type="ARBA" id="ARBA00023274"/>
    </source>
</evidence>
<dbReference type="GO" id="GO:0006412">
    <property type="term" value="P:translation"/>
    <property type="evidence" value="ECO:0007669"/>
    <property type="project" value="UniProtKB-UniRule"/>
</dbReference>
<evidence type="ECO:0000256" key="7">
    <source>
        <dbReference type="ARBA" id="ARBA00035202"/>
    </source>
</evidence>
<sequence>MALKLEGKQVIVAEVNEAAKSALSAVVANARGVSVTKMTELRKKAREAGVSVRTVRNTLLRRAVKDTDLEVLTDTFTGPSLVAFSNEHPGAAARLFRDFAKENQKFEIKGAAYNGEFIAPANIDVLASLPTLEEALARLAGTMKEAAAGKLARTLKALADKLEAEAA</sequence>
<dbReference type="GO" id="GO:0015934">
    <property type="term" value="C:large ribosomal subunit"/>
    <property type="evidence" value="ECO:0007669"/>
    <property type="project" value="InterPro"/>
</dbReference>
<evidence type="ECO:0000256" key="5">
    <source>
        <dbReference type="ARBA" id="ARBA00022980"/>
    </source>
</evidence>
<dbReference type="InterPro" id="IPR043141">
    <property type="entry name" value="Ribosomal_uL10-like_sf"/>
</dbReference>
<dbReference type="InterPro" id="IPR002363">
    <property type="entry name" value="Ribosomal_uL10_CS_bac"/>
</dbReference>
<evidence type="ECO:0000256" key="1">
    <source>
        <dbReference type="ARBA" id="ARBA00002633"/>
    </source>
</evidence>
<evidence type="ECO:0000313" key="9">
    <source>
        <dbReference type="EMBL" id="RIY31995.1"/>
    </source>
</evidence>